<dbReference type="EMBL" id="UINC01218676">
    <property type="protein sequence ID" value="SVE45805.1"/>
    <property type="molecule type" value="Genomic_DNA"/>
</dbReference>
<dbReference type="CDD" id="cd00761">
    <property type="entry name" value="Glyco_tranf_GTA_type"/>
    <property type="match status" value="1"/>
</dbReference>
<dbReference type="Gene3D" id="3.90.550.10">
    <property type="entry name" value="Spore Coat Polysaccharide Biosynthesis Protein SpsA, Chain A"/>
    <property type="match status" value="1"/>
</dbReference>
<dbReference type="Pfam" id="PF00535">
    <property type="entry name" value="Glycos_transf_2"/>
    <property type="match status" value="1"/>
</dbReference>
<reference evidence="2" key="1">
    <citation type="submission" date="2018-05" db="EMBL/GenBank/DDBJ databases">
        <authorList>
            <person name="Lanie J.A."/>
            <person name="Ng W.-L."/>
            <person name="Kazmierczak K.M."/>
            <person name="Andrzejewski T.M."/>
            <person name="Davidsen T.M."/>
            <person name="Wayne K.J."/>
            <person name="Tettelin H."/>
            <person name="Glass J.I."/>
            <person name="Rusch D."/>
            <person name="Podicherti R."/>
            <person name="Tsui H.-C.T."/>
            <person name="Winkler M.E."/>
        </authorList>
    </citation>
    <scope>NUCLEOTIDE SEQUENCE</scope>
</reference>
<organism evidence="2">
    <name type="scientific">marine metagenome</name>
    <dbReference type="NCBI Taxonomy" id="408172"/>
    <lineage>
        <taxon>unclassified sequences</taxon>
        <taxon>metagenomes</taxon>
        <taxon>ecological metagenomes</taxon>
    </lineage>
</organism>
<proteinExistence type="predicted"/>
<feature type="non-terminal residue" evidence="2">
    <location>
        <position position="162"/>
    </location>
</feature>
<evidence type="ECO:0000259" key="1">
    <source>
        <dbReference type="Pfam" id="PF00535"/>
    </source>
</evidence>
<feature type="domain" description="Glycosyltransferase 2-like" evidence="1">
    <location>
        <begin position="3"/>
        <end position="121"/>
    </location>
</feature>
<accession>A0A383DNI5</accession>
<dbReference type="SUPFAM" id="SSF53448">
    <property type="entry name" value="Nucleotide-diphospho-sugar transferases"/>
    <property type="match status" value="1"/>
</dbReference>
<dbReference type="InterPro" id="IPR029044">
    <property type="entry name" value="Nucleotide-diphossugar_trans"/>
</dbReference>
<dbReference type="AlphaFoldDB" id="A0A383DNI5"/>
<dbReference type="InterPro" id="IPR001173">
    <property type="entry name" value="Glyco_trans_2-like"/>
</dbReference>
<evidence type="ECO:0000313" key="2">
    <source>
        <dbReference type="EMBL" id="SVE45805.1"/>
    </source>
</evidence>
<protein>
    <recommendedName>
        <fullName evidence="1">Glycosyltransferase 2-like domain-containing protein</fullName>
    </recommendedName>
</protein>
<name>A0A383DNI5_9ZZZZ</name>
<gene>
    <name evidence="2" type="ORF">METZ01_LOCUS498659</name>
</gene>
<sequence>MISVVIPSLGGDLSETLNSLNSGTVKPDEIIICLPNKDHSVKDLSIYKNTVVVYSEKYGQVYQRIFGFRKSKYEYILQLDDDVYVDKYCLEVLESIISSTKDVSISPLWYDATDESPLAKKKKVGVLMSFYYWMINGSIGYAPGKISLAGTNFGVNPNYVDA</sequence>